<gene>
    <name evidence="3" type="ORF">OKIOD_LOCUS5497</name>
</gene>
<dbReference type="Proteomes" id="UP001158576">
    <property type="component" value="Chromosome XSR"/>
</dbReference>
<protein>
    <submittedName>
        <fullName evidence="3">Oidioi.mRNA.OKI2018_I69.XSR.g13939.t1.cds</fullName>
    </submittedName>
</protein>
<proteinExistence type="predicted"/>
<feature type="coiled-coil region" evidence="1">
    <location>
        <begin position="690"/>
        <end position="724"/>
    </location>
</feature>
<dbReference type="SUPFAM" id="SSF46966">
    <property type="entry name" value="Spectrin repeat"/>
    <property type="match status" value="1"/>
</dbReference>
<evidence type="ECO:0000313" key="4">
    <source>
        <dbReference type="Proteomes" id="UP001158576"/>
    </source>
</evidence>
<keyword evidence="1" id="KW-0175">Coiled coil</keyword>
<organism evidence="3 4">
    <name type="scientific">Oikopleura dioica</name>
    <name type="common">Tunicate</name>
    <dbReference type="NCBI Taxonomy" id="34765"/>
    <lineage>
        <taxon>Eukaryota</taxon>
        <taxon>Metazoa</taxon>
        <taxon>Chordata</taxon>
        <taxon>Tunicata</taxon>
        <taxon>Appendicularia</taxon>
        <taxon>Copelata</taxon>
        <taxon>Oikopleuridae</taxon>
        <taxon>Oikopleura</taxon>
    </lineage>
</organism>
<feature type="region of interest" description="Disordered" evidence="2">
    <location>
        <begin position="176"/>
        <end position="198"/>
    </location>
</feature>
<evidence type="ECO:0000313" key="3">
    <source>
        <dbReference type="EMBL" id="CAG5094897.1"/>
    </source>
</evidence>
<dbReference type="Gene3D" id="1.20.58.60">
    <property type="match status" value="1"/>
</dbReference>
<reference evidence="3 4" key="1">
    <citation type="submission" date="2021-04" db="EMBL/GenBank/DDBJ databases">
        <authorList>
            <person name="Bliznina A."/>
        </authorList>
    </citation>
    <scope>NUCLEOTIDE SEQUENCE [LARGE SCALE GENOMIC DNA]</scope>
</reference>
<sequence>MGVCASKPKTDEIDIEEPPKTIKSEEGSDSLDQNYSLNSYAGVSSVLDQMEESLTRQKISALESLEAYIKDDINARSCDLIEGEALESTASVEINRINDTVARLRQSISTLDLISEPALVANASPYEKPLFASPFTNSELSLESITSDLGGSISAKSPSHLKYQFLVDSRVPPTLSPLSARSATRTSSEGENSQQEEAAEKFQAYGNVLEVWKEYEGVELNCKSWLQEAEIRLSVMGAPSTDLATLNEQIIDAKTARHDADGHKNSFKRLDQTARAIGRLGDELVSHRDQQRVSRQTQKLRQGFQALSDKIDMKVKELMEMGNELQQLQEKITNANNEAEVAARVLKEVSRAARADKNLLEERRDRLKLSQTEIKRAEREIKESGEKAALKVLSKCGEENARAVREKLASAQRRTEGVVEDIEKEERKLSRMIELLSDFENHADHLENEIQTLQNPKACEVKLGNLRESASYLLDSGNFSDHSPVTLRLDRLNRMLANASEQSRERRNALENEKRRETEREREFENVKIELGQFDVVSIQSLANLPADLNKLDNLITKWENLEPKLEYLESTSESPIMQPGSTASLRRRSRTRRQGGTLPRNSGRLSGASASGVEGLRLKYESIGDRLINTRNVGQILLEQLEVWHSNQVKAEHIMKNLADSSSLISAMGDVAEAVRSGKAVITTCRTKLDNEPKDLPKLESEVDQLQKQFNDVQQEIMDARLSKDQKSKDIDHWQQRF</sequence>
<evidence type="ECO:0000256" key="2">
    <source>
        <dbReference type="SAM" id="MobiDB-lite"/>
    </source>
</evidence>
<feature type="compositionally biased region" description="Basic and acidic residues" evidence="2">
    <location>
        <begin position="502"/>
        <end position="521"/>
    </location>
</feature>
<feature type="region of interest" description="Disordered" evidence="2">
    <location>
        <begin position="1"/>
        <end position="35"/>
    </location>
</feature>
<feature type="region of interest" description="Disordered" evidence="2">
    <location>
        <begin position="499"/>
        <end position="521"/>
    </location>
</feature>
<feature type="compositionally biased region" description="Polar residues" evidence="2">
    <location>
        <begin position="176"/>
        <end position="196"/>
    </location>
</feature>
<dbReference type="EMBL" id="OU015569">
    <property type="protein sequence ID" value="CAG5094897.1"/>
    <property type="molecule type" value="Genomic_DNA"/>
</dbReference>
<feature type="compositionally biased region" description="Basic and acidic residues" evidence="2">
    <location>
        <begin position="8"/>
        <end position="26"/>
    </location>
</feature>
<evidence type="ECO:0000256" key="1">
    <source>
        <dbReference type="SAM" id="Coils"/>
    </source>
</evidence>
<feature type="coiled-coil region" evidence="1">
    <location>
        <begin position="311"/>
        <end position="449"/>
    </location>
</feature>
<feature type="region of interest" description="Disordered" evidence="2">
    <location>
        <begin position="570"/>
        <end position="610"/>
    </location>
</feature>
<accession>A0ABN7SD63</accession>
<keyword evidence="4" id="KW-1185">Reference proteome</keyword>
<name>A0ABN7SD63_OIKDI</name>